<sequence length="582" mass="62623">MNNFFSSKDEIVIGVLNMIVVSHDPTIFIHFSRKLIMFKKFLSLCIVSTFSVAATSALAQPNQLVGKSSPQQLAPLMKADSGKGIKNQYIVVLKQPATIMSNDLQAFQQFTQRSVNALANKHALEIKNVFDSALSGFSAELTAEQLQALRADPNVDYIEQNQIITVNPIISASANAAQDNVTWGIDRIDQRDLPLNRSYNYNYDGSGVTAYVIDTGIAFNHPEFGGRAKSGYDFIDNDNDASDCQGHGTHVAGTIGGAQYGVAKNVNLVGVRVLGCDSFGSTESIVRGIDWVAQNASGPSVANLSLGGGVTQALDQAVARLVQRGVTAVIAAGNDGKDACQVSPAREPSGITVGATDSNDRRSYHLRQDGSFWWASNWGNCVDIFAPGSDVTSASHQNAETTTMGGTSMAAPHVAGVVALYLQENKNLSPNQIKTLLSDRSTKGKVSDTRGTTNKLLYSLTDNNTTPNPEPNPQPEPQPQPDSQLTNGKVVTGISGKQGELKKFYIDVPAGRRLSIETNGGTGNLDLYVRLGIEPEPFAWDCASYRNGNNEVCSFPNTREGRHFITLYGTTEFNNVSLVARY</sequence>
<evidence type="ECO:0000256" key="6">
    <source>
        <dbReference type="ARBA" id="ARBA00023145"/>
    </source>
</evidence>
<feature type="active site" description="Charge relay system" evidence="7">
    <location>
        <position position="214"/>
    </location>
</feature>
<comment type="similarity">
    <text evidence="1 7 8">Belongs to the peptidase S8 family.</text>
</comment>
<dbReference type="EC" id="3.4.21.-" evidence="13"/>
<dbReference type="Gene3D" id="2.60.120.380">
    <property type="match status" value="1"/>
</dbReference>
<feature type="active site" description="Charge relay system" evidence="7">
    <location>
        <position position="408"/>
    </location>
</feature>
<evidence type="ECO:0000256" key="2">
    <source>
        <dbReference type="ARBA" id="ARBA00022670"/>
    </source>
</evidence>
<dbReference type="GO" id="GO:0004252">
    <property type="term" value="F:serine-type endopeptidase activity"/>
    <property type="evidence" value="ECO:0007669"/>
    <property type="project" value="UniProtKB-UniRule"/>
</dbReference>
<feature type="domain" description="Peptidase C-terminal archaeal/bacterial" evidence="11">
    <location>
        <begin position="504"/>
        <end position="569"/>
    </location>
</feature>
<dbReference type="Proteomes" id="UP000046067">
    <property type="component" value="Unassembled WGS sequence"/>
</dbReference>
<dbReference type="InterPro" id="IPR022398">
    <property type="entry name" value="Peptidase_S8_His-AS"/>
</dbReference>
<evidence type="ECO:0000259" key="11">
    <source>
        <dbReference type="Pfam" id="PF04151"/>
    </source>
</evidence>
<evidence type="ECO:0000256" key="8">
    <source>
        <dbReference type="RuleBase" id="RU003355"/>
    </source>
</evidence>
<evidence type="ECO:0000256" key="1">
    <source>
        <dbReference type="ARBA" id="ARBA00011073"/>
    </source>
</evidence>
<evidence type="ECO:0000259" key="10">
    <source>
        <dbReference type="Pfam" id="PF00082"/>
    </source>
</evidence>
<keyword evidence="2 7" id="KW-0645">Protease</keyword>
<evidence type="ECO:0000313" key="13">
    <source>
        <dbReference type="EMBL" id="CSC54523.1"/>
    </source>
</evidence>
<keyword evidence="4 7" id="KW-0378">Hydrolase</keyword>
<dbReference type="InterPro" id="IPR036852">
    <property type="entry name" value="Peptidase_S8/S53_dom_sf"/>
</dbReference>
<dbReference type="PROSITE" id="PS00136">
    <property type="entry name" value="SUBTILASE_ASP"/>
    <property type="match status" value="1"/>
</dbReference>
<dbReference type="PROSITE" id="PS51892">
    <property type="entry name" value="SUBTILASE"/>
    <property type="match status" value="1"/>
</dbReference>
<evidence type="ECO:0000256" key="9">
    <source>
        <dbReference type="SAM" id="MobiDB-lite"/>
    </source>
</evidence>
<accession>A0A655Z0C6</accession>
<dbReference type="FunFam" id="3.40.50.200:FF:000014">
    <property type="entry name" value="Proteinase K"/>
    <property type="match status" value="1"/>
</dbReference>
<dbReference type="PRINTS" id="PR00723">
    <property type="entry name" value="SUBTILISIN"/>
</dbReference>
<feature type="active site" description="Charge relay system" evidence="7">
    <location>
        <position position="247"/>
    </location>
</feature>
<dbReference type="Gene3D" id="3.40.50.200">
    <property type="entry name" value="Peptidase S8/S53 domain"/>
    <property type="match status" value="1"/>
</dbReference>
<dbReference type="PROSITE" id="PS00138">
    <property type="entry name" value="SUBTILASE_SER"/>
    <property type="match status" value="1"/>
</dbReference>
<dbReference type="InterPro" id="IPR037045">
    <property type="entry name" value="S8pro/Inhibitor_I9_sf"/>
</dbReference>
<dbReference type="PANTHER" id="PTHR43806:SF11">
    <property type="entry name" value="CEREVISIN-RELATED"/>
    <property type="match status" value="1"/>
</dbReference>
<dbReference type="FunFam" id="3.30.70.80:FF:000013">
    <property type="entry name" value="Alkaline serine protease"/>
    <property type="match status" value="1"/>
</dbReference>
<dbReference type="InterPro" id="IPR015500">
    <property type="entry name" value="Peptidase_S8_subtilisin-rel"/>
</dbReference>
<dbReference type="AlphaFoldDB" id="A0A655Z0C6"/>
<evidence type="ECO:0000259" key="12">
    <source>
        <dbReference type="Pfam" id="PF05922"/>
    </source>
</evidence>
<dbReference type="Pfam" id="PF00082">
    <property type="entry name" value="Peptidase_S8"/>
    <property type="match status" value="1"/>
</dbReference>
<gene>
    <name evidence="13" type="ORF">ERS013201_02881</name>
</gene>
<feature type="domain" description="Peptidase S8/S53" evidence="10">
    <location>
        <begin position="205"/>
        <end position="444"/>
    </location>
</feature>
<reference evidence="13 14" key="1">
    <citation type="submission" date="2015-07" db="EMBL/GenBank/DDBJ databases">
        <authorList>
            <consortium name="Pathogen Informatics"/>
        </authorList>
    </citation>
    <scope>NUCLEOTIDE SEQUENCE [LARGE SCALE GENOMIC DNA]</scope>
    <source>
        <strain evidence="13 14">A325</strain>
    </source>
</reference>
<dbReference type="InterPro" id="IPR023827">
    <property type="entry name" value="Peptidase_S8_Asp-AS"/>
</dbReference>
<feature type="region of interest" description="Disordered" evidence="9">
    <location>
        <begin position="439"/>
        <end position="490"/>
    </location>
</feature>
<dbReference type="SUPFAM" id="SSF52743">
    <property type="entry name" value="Subtilisin-like"/>
    <property type="match status" value="1"/>
</dbReference>
<organism evidence="13 14">
    <name type="scientific">Vibrio cholerae</name>
    <dbReference type="NCBI Taxonomy" id="666"/>
    <lineage>
        <taxon>Bacteria</taxon>
        <taxon>Pseudomonadati</taxon>
        <taxon>Pseudomonadota</taxon>
        <taxon>Gammaproteobacteria</taxon>
        <taxon>Vibrionales</taxon>
        <taxon>Vibrionaceae</taxon>
        <taxon>Vibrio</taxon>
    </lineage>
</organism>
<dbReference type="Pfam" id="PF05922">
    <property type="entry name" value="Inhibitor_I9"/>
    <property type="match status" value="1"/>
</dbReference>
<dbReference type="InterPro" id="IPR000209">
    <property type="entry name" value="Peptidase_S8/S53_dom"/>
</dbReference>
<name>A0A655Z0C6_VIBCL</name>
<dbReference type="InterPro" id="IPR050131">
    <property type="entry name" value="Peptidase_S8_subtilisin-like"/>
</dbReference>
<dbReference type="InterPro" id="IPR010259">
    <property type="entry name" value="S8pro/Inhibitor_I9"/>
</dbReference>
<dbReference type="Gene3D" id="3.30.70.80">
    <property type="entry name" value="Peptidase S8 propeptide/proteinase inhibitor I9"/>
    <property type="match status" value="1"/>
</dbReference>
<dbReference type="PANTHER" id="PTHR43806">
    <property type="entry name" value="PEPTIDASE S8"/>
    <property type="match status" value="1"/>
</dbReference>
<dbReference type="InterPro" id="IPR007280">
    <property type="entry name" value="Peptidase_C_arc/bac"/>
</dbReference>
<feature type="compositionally biased region" description="Pro residues" evidence="9">
    <location>
        <begin position="468"/>
        <end position="480"/>
    </location>
</feature>
<feature type="domain" description="Inhibitor I9" evidence="12">
    <location>
        <begin position="88"/>
        <end position="165"/>
    </location>
</feature>
<dbReference type="InterPro" id="IPR023828">
    <property type="entry name" value="Peptidase_S8_Ser-AS"/>
</dbReference>
<dbReference type="GO" id="GO:0005615">
    <property type="term" value="C:extracellular space"/>
    <property type="evidence" value="ECO:0007669"/>
    <property type="project" value="TreeGrafter"/>
</dbReference>
<evidence type="ECO:0000313" key="14">
    <source>
        <dbReference type="Proteomes" id="UP000046067"/>
    </source>
</evidence>
<dbReference type="FunFam" id="2.60.120.380:FF:000013">
    <property type="entry name" value="Alkaline serine protease"/>
    <property type="match status" value="1"/>
</dbReference>
<dbReference type="CDD" id="cd04077">
    <property type="entry name" value="Peptidases_S8_PCSK9_ProteinaseK_like"/>
    <property type="match status" value="1"/>
</dbReference>
<evidence type="ECO:0000256" key="3">
    <source>
        <dbReference type="ARBA" id="ARBA00022729"/>
    </source>
</evidence>
<dbReference type="PROSITE" id="PS00137">
    <property type="entry name" value="SUBTILASE_HIS"/>
    <property type="match status" value="1"/>
</dbReference>
<evidence type="ECO:0000256" key="4">
    <source>
        <dbReference type="ARBA" id="ARBA00022801"/>
    </source>
</evidence>
<dbReference type="Pfam" id="PF04151">
    <property type="entry name" value="PPC"/>
    <property type="match status" value="1"/>
</dbReference>
<keyword evidence="3" id="KW-0732">Signal</keyword>
<dbReference type="InterPro" id="IPR034193">
    <property type="entry name" value="PCSK9_ProteinaseK-like"/>
</dbReference>
<feature type="compositionally biased region" description="Polar residues" evidence="9">
    <location>
        <begin position="449"/>
        <end position="462"/>
    </location>
</feature>
<protein>
    <submittedName>
        <fullName evidence="13">Alkaline serine exoprotease A</fullName>
        <ecNumber evidence="13">3.4.21.-</ecNumber>
    </submittedName>
</protein>
<dbReference type="EMBL" id="CWQJ01000021">
    <property type="protein sequence ID" value="CSC54523.1"/>
    <property type="molecule type" value="Genomic_DNA"/>
</dbReference>
<evidence type="ECO:0000256" key="5">
    <source>
        <dbReference type="ARBA" id="ARBA00022825"/>
    </source>
</evidence>
<dbReference type="SUPFAM" id="SSF54897">
    <property type="entry name" value="Protease propeptides/inhibitors"/>
    <property type="match status" value="1"/>
</dbReference>
<proteinExistence type="inferred from homology"/>
<evidence type="ECO:0000256" key="7">
    <source>
        <dbReference type="PROSITE-ProRule" id="PRU01240"/>
    </source>
</evidence>
<keyword evidence="6" id="KW-0865">Zymogen</keyword>
<dbReference type="GO" id="GO:0006508">
    <property type="term" value="P:proteolysis"/>
    <property type="evidence" value="ECO:0007669"/>
    <property type="project" value="UniProtKB-KW"/>
</dbReference>
<keyword evidence="5 7" id="KW-0720">Serine protease</keyword>